<keyword evidence="1" id="KW-0812">Transmembrane</keyword>
<dbReference type="PANTHER" id="PTHR21329">
    <property type="entry name" value="PHOSPHATIDYLINOSITOL N-ACETYLGLUCOSAMINYLTRANSFERASE SUBUNIT Q-RELATED"/>
    <property type="match status" value="1"/>
</dbReference>
<feature type="non-terminal residue" evidence="2">
    <location>
        <position position="1"/>
    </location>
</feature>
<protein>
    <recommendedName>
        <fullName evidence="4">Phosphatidylinositol N-acetylglucosaminyltransferase subunit Q</fullName>
    </recommendedName>
</protein>
<feature type="transmembrane region" description="Helical" evidence="1">
    <location>
        <begin position="411"/>
        <end position="437"/>
    </location>
</feature>
<organism evidence="2 3">
    <name type="scientific">Hymenolepis diminuta</name>
    <name type="common">Rat tapeworm</name>
    <dbReference type="NCBI Taxonomy" id="6216"/>
    <lineage>
        <taxon>Eukaryota</taxon>
        <taxon>Metazoa</taxon>
        <taxon>Spiralia</taxon>
        <taxon>Lophotrochozoa</taxon>
        <taxon>Platyhelminthes</taxon>
        <taxon>Cestoda</taxon>
        <taxon>Eucestoda</taxon>
        <taxon>Cyclophyllidea</taxon>
        <taxon>Hymenolepididae</taxon>
        <taxon>Hymenolepis</taxon>
    </lineage>
</organism>
<dbReference type="Proteomes" id="UP000321570">
    <property type="component" value="Unassembled WGS sequence"/>
</dbReference>
<feature type="transmembrane region" description="Helical" evidence="1">
    <location>
        <begin position="386"/>
        <end position="405"/>
    </location>
</feature>
<evidence type="ECO:0008006" key="4">
    <source>
        <dbReference type="Google" id="ProtNLM"/>
    </source>
</evidence>
<keyword evidence="1" id="KW-0472">Membrane</keyword>
<dbReference type="InterPro" id="IPR007720">
    <property type="entry name" value="PigQ/GPI1"/>
</dbReference>
<evidence type="ECO:0000313" key="2">
    <source>
        <dbReference type="EMBL" id="VUZ56001.1"/>
    </source>
</evidence>
<dbReference type="PANTHER" id="PTHR21329:SF3">
    <property type="entry name" value="PHOSPHATIDYLINOSITOL N-ACETYLGLUCOSAMINYLTRANSFERASE SUBUNIT Q"/>
    <property type="match status" value="1"/>
</dbReference>
<keyword evidence="3" id="KW-1185">Reference proteome</keyword>
<proteinExistence type="predicted"/>
<dbReference type="GO" id="GO:0005783">
    <property type="term" value="C:endoplasmic reticulum"/>
    <property type="evidence" value="ECO:0007669"/>
    <property type="project" value="TreeGrafter"/>
</dbReference>
<gene>
    <name evidence="2" type="ORF">WMSIL1_LOCUS13766</name>
</gene>
<dbReference type="GO" id="GO:0016020">
    <property type="term" value="C:membrane"/>
    <property type="evidence" value="ECO:0007669"/>
    <property type="project" value="InterPro"/>
</dbReference>
<feature type="transmembrane region" description="Helical" evidence="1">
    <location>
        <begin position="449"/>
        <end position="477"/>
    </location>
</feature>
<dbReference type="GO" id="GO:0006506">
    <property type="term" value="P:GPI anchor biosynthetic process"/>
    <property type="evidence" value="ECO:0007669"/>
    <property type="project" value="InterPro"/>
</dbReference>
<reference evidence="2 3" key="1">
    <citation type="submission" date="2019-07" db="EMBL/GenBank/DDBJ databases">
        <authorList>
            <person name="Jastrzebski P J."/>
            <person name="Paukszto L."/>
            <person name="Jastrzebski P J."/>
        </authorList>
    </citation>
    <scope>NUCLEOTIDE SEQUENCE [LARGE SCALE GENOMIC DNA]</scope>
    <source>
        <strain evidence="2 3">WMS-il1</strain>
    </source>
</reference>
<dbReference type="Pfam" id="PF05024">
    <property type="entry name" value="Gpi1"/>
    <property type="match status" value="2"/>
</dbReference>
<feature type="transmembrane region" description="Helical" evidence="1">
    <location>
        <begin position="563"/>
        <end position="585"/>
    </location>
</feature>
<feature type="transmembrane region" description="Helical" evidence="1">
    <location>
        <begin position="591"/>
        <end position="612"/>
    </location>
</feature>
<evidence type="ECO:0000256" key="1">
    <source>
        <dbReference type="SAM" id="Phobius"/>
    </source>
</evidence>
<sequence>ADRKSPWAVLVATKHIEHLGFSSIRPWPRVDEPGVFRHHVWGKRLDEQETSDLQPTILVLAHSSVLRAHQTSCAGVPFLFPGISNSAQEGISCLTPGCRHCLISQTEAKSINWPLCSVEETFESPFYPSTKYAAFSALWMTFDPQSLGLGILSSNVNDGSKLLDRIGHLPYQLVKSLSLEERIRSERKQEHKIIDSSPKSMLWTQIRSGMEYIFNTSYTLHLLGRYFRTRGSVLPPSLILIFALQLILILLLSAVLHLPNFSPSSQHLCHVYHQSMSQLTSLSLTLQSKNLSSRFIGSCRALDPLIRNPNVCSAVEGPTQQTPTDILNSFLVVAWGALRHGCVFELTASSTDHFASELNRLLIWLGSSEPAGWKINRSLAVLMSRFFISHIVAWRVYVHFLIQITSSAFEWLYSVFVVRFHLEYIHLLILLFSGVFLKVMSNSSRWKCVLVYLISSSTRLAASLIICIGLDIFVMATLHLSCFYVYAVRLFRVQLLAVSASWRLCRSGSKWNPLRGRVDTIPQNDDMPPVVASAVLVSSESEEQDDSETECIPTGQSRHLDRVFVATFLGVATGLCLLPTTFAFYAVFSTIYIALVCVKAILTRLVCWILSFPLEAVVSWFFDIPSIRTNLVIISPVLDSVRVPFLTMELVRGSFGNIMKENALFDTKGLFGRRYSAGKIVKSLICANLLYPLSEKD</sequence>
<name>A0A564Z914_HYMDI</name>
<accession>A0A564Z914</accession>
<feature type="transmembrane region" description="Helical" evidence="1">
    <location>
        <begin position="238"/>
        <end position="258"/>
    </location>
</feature>
<dbReference type="AlphaFoldDB" id="A0A564Z914"/>
<evidence type="ECO:0000313" key="3">
    <source>
        <dbReference type="Proteomes" id="UP000321570"/>
    </source>
</evidence>
<keyword evidence="1" id="KW-1133">Transmembrane helix</keyword>
<dbReference type="EMBL" id="CABIJS010000697">
    <property type="protein sequence ID" value="VUZ56001.1"/>
    <property type="molecule type" value="Genomic_DNA"/>
</dbReference>